<evidence type="ECO:0000256" key="1">
    <source>
        <dbReference type="SAM" id="SignalP"/>
    </source>
</evidence>
<name>A0A0P1G8X1_9RHOB</name>
<protein>
    <recommendedName>
        <fullName evidence="6">Copper chaperone PCu(A)C</fullName>
    </recommendedName>
</protein>
<evidence type="ECO:0000313" key="3">
    <source>
        <dbReference type="EMBL" id="CUH72116.1"/>
    </source>
</evidence>
<dbReference type="PANTHER" id="PTHR36302:SF1">
    <property type="entry name" value="COPPER CHAPERONE PCU(A)C"/>
    <property type="match status" value="1"/>
</dbReference>
<feature type="signal peptide" evidence="1">
    <location>
        <begin position="1"/>
        <end position="22"/>
    </location>
</feature>
<evidence type="ECO:0000313" key="2">
    <source>
        <dbReference type="EMBL" id="CUH63011.1"/>
    </source>
</evidence>
<organism evidence="3 5">
    <name type="scientific">Thalassovita autumnalis</name>
    <dbReference type="NCBI Taxonomy" id="2072972"/>
    <lineage>
        <taxon>Bacteria</taxon>
        <taxon>Pseudomonadati</taxon>
        <taxon>Pseudomonadota</taxon>
        <taxon>Alphaproteobacteria</taxon>
        <taxon>Rhodobacterales</taxon>
        <taxon>Roseobacteraceae</taxon>
        <taxon>Thalassovita</taxon>
    </lineage>
</organism>
<keyword evidence="4" id="KW-1185">Reference proteome</keyword>
<dbReference type="RefSeq" id="WP_058243347.1">
    <property type="nucleotide sequence ID" value="NZ_CYSB01000005.1"/>
</dbReference>
<dbReference type="EMBL" id="CYSC01000027">
    <property type="protein sequence ID" value="CUH72116.1"/>
    <property type="molecule type" value="Genomic_DNA"/>
</dbReference>
<evidence type="ECO:0008006" key="6">
    <source>
        <dbReference type="Google" id="ProtNLM"/>
    </source>
</evidence>
<keyword evidence="1" id="KW-0732">Signal</keyword>
<dbReference type="Gene3D" id="2.60.40.1890">
    <property type="entry name" value="PCu(A)C copper chaperone"/>
    <property type="match status" value="1"/>
</dbReference>
<dbReference type="AlphaFoldDB" id="A0A0P1G8X1"/>
<proteinExistence type="predicted"/>
<feature type="chain" id="PRO_5009792620" description="Copper chaperone PCu(A)C" evidence="1">
    <location>
        <begin position="23"/>
        <end position="156"/>
    </location>
</feature>
<dbReference type="InterPro" id="IPR007410">
    <property type="entry name" value="LpqE-like"/>
</dbReference>
<dbReference type="InterPro" id="IPR036182">
    <property type="entry name" value="PCuAC_sf"/>
</dbReference>
<sequence length="156" mass="16788">MSLKTTLLAAAAAAFVAMPALAEGIMVKDPYARAATPMAKTGAAFMMIMNHSGQDDRLIDAKATVAKKVELHTHKEISDGVMQMMHVPEGFEIAAGDMLMLERGGHHVMMMGLTESFEQGKVIEVTLTFEKAGDVVVDVPVDLKRKGGHGDHKMSH</sequence>
<dbReference type="EMBL" id="CYSB01000005">
    <property type="protein sequence ID" value="CUH63011.1"/>
    <property type="molecule type" value="Genomic_DNA"/>
</dbReference>
<dbReference type="Proteomes" id="UP000051887">
    <property type="component" value="Unassembled WGS sequence"/>
</dbReference>
<accession>A0A0P1G8X1</accession>
<gene>
    <name evidence="2" type="ORF">TL5118_00279</name>
    <name evidence="3" type="ORF">TL5120_01912</name>
</gene>
<dbReference type="SUPFAM" id="SSF110087">
    <property type="entry name" value="DR1885-like metal-binding protein"/>
    <property type="match status" value="1"/>
</dbReference>
<reference evidence="2 4" key="1">
    <citation type="submission" date="2015-09" db="EMBL/GenBank/DDBJ databases">
        <authorList>
            <person name="Rodrigo-Torres L."/>
            <person name="Arahal D.R."/>
        </authorList>
    </citation>
    <scope>NUCLEOTIDE SEQUENCE [LARGE SCALE GENOMIC DNA]</scope>
    <source>
        <strain evidence="2 4">CECT 5118</strain>
    </source>
</reference>
<dbReference type="InterPro" id="IPR058248">
    <property type="entry name" value="Lxx211020-like"/>
</dbReference>
<dbReference type="OrthoDB" id="9796962at2"/>
<evidence type="ECO:0000313" key="4">
    <source>
        <dbReference type="Proteomes" id="UP000051086"/>
    </source>
</evidence>
<reference evidence="3 5" key="2">
    <citation type="submission" date="2015-09" db="EMBL/GenBank/DDBJ databases">
        <authorList>
            <consortium name="Swine Surveillance"/>
        </authorList>
    </citation>
    <scope>NUCLEOTIDE SEQUENCE [LARGE SCALE GENOMIC DNA]</scope>
    <source>
        <strain evidence="3 5">5120</strain>
    </source>
</reference>
<dbReference type="Pfam" id="PF04314">
    <property type="entry name" value="PCuAC"/>
    <property type="match status" value="1"/>
</dbReference>
<dbReference type="Proteomes" id="UP000051086">
    <property type="component" value="Unassembled WGS sequence"/>
</dbReference>
<dbReference type="PANTHER" id="PTHR36302">
    <property type="entry name" value="BLR7088 PROTEIN"/>
    <property type="match status" value="1"/>
</dbReference>
<evidence type="ECO:0000313" key="5">
    <source>
        <dbReference type="Proteomes" id="UP000051887"/>
    </source>
</evidence>